<evidence type="ECO:0008006" key="3">
    <source>
        <dbReference type="Google" id="ProtNLM"/>
    </source>
</evidence>
<dbReference type="AlphaFoldDB" id="A0AAW8AY81"/>
<dbReference type="EMBL" id="JAUUUS010000001">
    <property type="protein sequence ID" value="MDP1446363.1"/>
    <property type="molecule type" value="Genomic_DNA"/>
</dbReference>
<protein>
    <recommendedName>
        <fullName evidence="3">Tetratricopeptide repeat protein</fullName>
    </recommendedName>
</protein>
<evidence type="ECO:0000313" key="2">
    <source>
        <dbReference type="Proteomes" id="UP001242129"/>
    </source>
</evidence>
<dbReference type="SUPFAM" id="SSF48452">
    <property type="entry name" value="TPR-like"/>
    <property type="match status" value="1"/>
</dbReference>
<accession>A0AAW8AY81</accession>
<comment type="caution">
    <text evidence="1">The sequence shown here is derived from an EMBL/GenBank/DDBJ whole genome shotgun (WGS) entry which is preliminary data.</text>
</comment>
<dbReference type="Gene3D" id="1.25.40.10">
    <property type="entry name" value="Tetratricopeptide repeat domain"/>
    <property type="match status" value="2"/>
</dbReference>
<name>A0AAW8AY81_ACILW</name>
<dbReference type="Proteomes" id="UP001242129">
    <property type="component" value="Unassembled WGS sequence"/>
</dbReference>
<sequence>MQMGTMSNQENIDFIVKGLKEEALSYYNNKCFLDALNCFKEVEEYKSLDNKDYYLKGLIHESLEQVDEAQNCFYVALRKVPKNKNYLNKFTEYMISHKLEDILLTKLERIIVLRSGTALEIQNYLIDFYLKNKEEDKALKVAMEAIFFNPNNSNILKKIIKIYDKKKAYKQGLLVANQLIELDQKDFEANMLLTNMQFRNNNKDSLPVENIYNFLPMNLDDPCESLSIVFSSIEKKFILKNYMFNTDRLFISENKMTFYTFCFNELKSYIANIIDNKKYKYINLIGSSKGSFAAINYGMALSKEFKDVMFQVVAFSPQTQLYPMNENIGRLPSYRGLNRLAKQNISIKNDLEKHGNLEQLNSEITDNINILAIYGELHERDEKECLRMKSFNCIELKPIESYPFHTSILLFTKKGEALIKGLTSRFDDNTVKNDDNFFAPQNSEELAKNFINSIDRYNYELSDYLI</sequence>
<dbReference type="InterPro" id="IPR011990">
    <property type="entry name" value="TPR-like_helical_dom_sf"/>
</dbReference>
<dbReference type="RefSeq" id="WP_305157605.1">
    <property type="nucleotide sequence ID" value="NZ_JAUUUQ010000001.1"/>
</dbReference>
<evidence type="ECO:0000313" key="1">
    <source>
        <dbReference type="EMBL" id="MDP1446363.1"/>
    </source>
</evidence>
<reference evidence="1" key="1">
    <citation type="submission" date="2023-07" db="EMBL/GenBank/DDBJ databases">
        <title>Dynamics of blaOXA-23 gene transmission in Acinetobacter spp. from contaminated veterinary surfaces.</title>
        <authorList>
            <person name="Moreira Da Silva J."/>
            <person name="Menezes J."/>
            <person name="Fernandes L."/>
            <person name="Marques C."/>
            <person name="Amaral A."/>
            <person name="Timofte D."/>
            <person name="Pomba C."/>
        </authorList>
    </citation>
    <scope>NUCLEOTIDE SEQUENCE</scope>
    <source>
        <strain evidence="1">CMVB11Z4A1</strain>
    </source>
</reference>
<proteinExistence type="predicted"/>
<dbReference type="SMART" id="SM00028">
    <property type="entry name" value="TPR"/>
    <property type="match status" value="4"/>
</dbReference>
<organism evidence="1 2">
    <name type="scientific">Acinetobacter lwoffii</name>
    <dbReference type="NCBI Taxonomy" id="28090"/>
    <lineage>
        <taxon>Bacteria</taxon>
        <taxon>Pseudomonadati</taxon>
        <taxon>Pseudomonadota</taxon>
        <taxon>Gammaproteobacteria</taxon>
        <taxon>Moraxellales</taxon>
        <taxon>Moraxellaceae</taxon>
        <taxon>Acinetobacter</taxon>
    </lineage>
</organism>
<gene>
    <name evidence="1" type="ORF">Q8G51_00530</name>
</gene>
<dbReference type="InterPro" id="IPR019734">
    <property type="entry name" value="TPR_rpt"/>
</dbReference>